<evidence type="ECO:0000313" key="1">
    <source>
        <dbReference type="EMBL" id="CAG8806988.1"/>
    </source>
</evidence>
<proteinExistence type="predicted"/>
<comment type="caution">
    <text evidence="1">The sequence shown here is derived from an EMBL/GenBank/DDBJ whole genome shotgun (WGS) entry which is preliminary data.</text>
</comment>
<gene>
    <name evidence="1" type="ORF">DERYTH_LOCUS24581</name>
</gene>
<dbReference type="Proteomes" id="UP000789405">
    <property type="component" value="Unassembled WGS sequence"/>
</dbReference>
<dbReference type="AlphaFoldDB" id="A0A9N9PBK1"/>
<evidence type="ECO:0000313" key="2">
    <source>
        <dbReference type="Proteomes" id="UP000789405"/>
    </source>
</evidence>
<sequence>AVKELLILIKTAYTCINSKKYCTFNTVFITCDPISREVTQSVYQELTRIIESDHPPVSWMNKRVD</sequence>
<dbReference type="EMBL" id="CAJVPY010041936">
    <property type="protein sequence ID" value="CAG8806988.1"/>
    <property type="molecule type" value="Genomic_DNA"/>
</dbReference>
<accession>A0A9N9PBK1</accession>
<keyword evidence="2" id="KW-1185">Reference proteome</keyword>
<name>A0A9N9PBK1_9GLOM</name>
<feature type="non-terminal residue" evidence="1">
    <location>
        <position position="1"/>
    </location>
</feature>
<reference evidence="1" key="1">
    <citation type="submission" date="2021-06" db="EMBL/GenBank/DDBJ databases">
        <authorList>
            <person name="Kallberg Y."/>
            <person name="Tangrot J."/>
            <person name="Rosling A."/>
        </authorList>
    </citation>
    <scope>NUCLEOTIDE SEQUENCE</scope>
    <source>
        <strain evidence="1">MA453B</strain>
    </source>
</reference>
<protein>
    <submittedName>
        <fullName evidence="1">18131_t:CDS:1</fullName>
    </submittedName>
</protein>
<organism evidence="1 2">
    <name type="scientific">Dentiscutata erythropus</name>
    <dbReference type="NCBI Taxonomy" id="1348616"/>
    <lineage>
        <taxon>Eukaryota</taxon>
        <taxon>Fungi</taxon>
        <taxon>Fungi incertae sedis</taxon>
        <taxon>Mucoromycota</taxon>
        <taxon>Glomeromycotina</taxon>
        <taxon>Glomeromycetes</taxon>
        <taxon>Diversisporales</taxon>
        <taxon>Gigasporaceae</taxon>
        <taxon>Dentiscutata</taxon>
    </lineage>
</organism>